<keyword evidence="2" id="KW-1185">Reference proteome</keyword>
<gene>
    <name evidence="1" type="ORF">SAMN05421636_101546</name>
</gene>
<dbReference type="AlphaFoldDB" id="A0A1G6X8F9"/>
<dbReference type="STRING" id="641691.SAMN05421636_101546"/>
<evidence type="ECO:0000313" key="2">
    <source>
        <dbReference type="Proteomes" id="UP000199109"/>
    </source>
</evidence>
<reference evidence="1 2" key="1">
    <citation type="submission" date="2016-10" db="EMBL/GenBank/DDBJ databases">
        <authorList>
            <person name="de Groot N.N."/>
        </authorList>
    </citation>
    <scope>NUCLEOTIDE SEQUENCE [LARGE SCALE GENOMIC DNA]</scope>
    <source>
        <strain evidence="1 2">DSM 23421</strain>
    </source>
</reference>
<protein>
    <submittedName>
        <fullName evidence="1">Uncharacterized protein</fullName>
    </submittedName>
</protein>
<sequence>MLITLKKICSKGAQVRKVYTVQTNNLTAETTDTTCIIRNFPPKYIIIINDEEEKESQKP</sequence>
<proteinExistence type="predicted"/>
<organism evidence="1 2">
    <name type="scientific">Pricia antarctica</name>
    <dbReference type="NCBI Taxonomy" id="641691"/>
    <lineage>
        <taxon>Bacteria</taxon>
        <taxon>Pseudomonadati</taxon>
        <taxon>Bacteroidota</taxon>
        <taxon>Flavobacteriia</taxon>
        <taxon>Flavobacteriales</taxon>
        <taxon>Flavobacteriaceae</taxon>
        <taxon>Pricia</taxon>
    </lineage>
</organism>
<evidence type="ECO:0000313" key="1">
    <source>
        <dbReference type="EMBL" id="SDD73587.1"/>
    </source>
</evidence>
<dbReference type="EMBL" id="FNAO01000001">
    <property type="protein sequence ID" value="SDD73587.1"/>
    <property type="molecule type" value="Genomic_DNA"/>
</dbReference>
<dbReference type="Proteomes" id="UP000199109">
    <property type="component" value="Unassembled WGS sequence"/>
</dbReference>
<name>A0A1G6X8F9_9FLAO</name>
<accession>A0A1G6X8F9</accession>